<dbReference type="EMBL" id="CU207366">
    <property type="protein sequence ID" value="CAL67859.1"/>
    <property type="molecule type" value="Genomic_DNA"/>
</dbReference>
<gene>
    <name evidence="1" type="ordered locus">GFO_2907</name>
</gene>
<name>A0M5G4_CHRFK</name>
<dbReference type="STRING" id="411154.GFO_2907"/>
<dbReference type="eggNOG" id="COG4932">
    <property type="taxonomic scope" value="Bacteria"/>
</dbReference>
<dbReference type="Gene3D" id="2.60.40.740">
    <property type="match status" value="6"/>
</dbReference>
<protein>
    <submittedName>
        <fullName evidence="1">Uncharacterized protein</fullName>
    </submittedName>
</protein>
<dbReference type="KEGG" id="gfo:GFO_2907"/>
<accession>A0M5G4</accession>
<dbReference type="AlphaFoldDB" id="A0M5G4"/>
<evidence type="ECO:0000313" key="1">
    <source>
        <dbReference type="EMBL" id="CAL67859.1"/>
    </source>
</evidence>
<dbReference type="Pfam" id="PF13573">
    <property type="entry name" value="SprB"/>
    <property type="match status" value="8"/>
</dbReference>
<proteinExistence type="predicted"/>
<evidence type="ECO:0000313" key="2">
    <source>
        <dbReference type="Proteomes" id="UP000000755"/>
    </source>
</evidence>
<organism evidence="1 2">
    <name type="scientific">Christiangramia forsetii (strain DSM 17595 / CGMCC 1.15422 / KT0803)</name>
    <name type="common">Gramella forsetii</name>
    <dbReference type="NCBI Taxonomy" id="411154"/>
    <lineage>
        <taxon>Bacteria</taxon>
        <taxon>Pseudomonadati</taxon>
        <taxon>Bacteroidota</taxon>
        <taxon>Flavobacteriia</taxon>
        <taxon>Flavobacteriales</taxon>
        <taxon>Flavobacteriaceae</taxon>
        <taxon>Christiangramia</taxon>
    </lineage>
</organism>
<dbReference type="HOGENOM" id="CLU_272469_0_0_10"/>
<dbReference type="Proteomes" id="UP000000755">
    <property type="component" value="Chromosome"/>
</dbReference>
<dbReference type="eggNOG" id="COG3209">
    <property type="taxonomic scope" value="Bacteria"/>
</dbReference>
<reference evidence="1 2" key="1">
    <citation type="journal article" date="2006" name="Environ. Microbiol.">
        <title>Whole genome analysis of the marine Bacteroidetes'Gramella forsetii' reveals adaptations to degradation of polymeric organic matter.</title>
        <authorList>
            <person name="Bauer M."/>
            <person name="Kube M."/>
            <person name="Teeling H."/>
            <person name="Richter M."/>
            <person name="Lombardot T."/>
            <person name="Allers E."/>
            <person name="Wuerdemann C.A."/>
            <person name="Quast C."/>
            <person name="Kuhl H."/>
            <person name="Knaust F."/>
            <person name="Woebken D."/>
            <person name="Bischof K."/>
            <person name="Mussmann M."/>
            <person name="Choudhuri J.V."/>
            <person name="Meyer F."/>
            <person name="Reinhardt R."/>
            <person name="Amann R.I."/>
            <person name="Gloeckner F.O."/>
        </authorList>
    </citation>
    <scope>NUCLEOTIDE SEQUENCE [LARGE SCALE GENOMIC DNA]</scope>
    <source>
        <strain evidence="1 2">KT0803</strain>
    </source>
</reference>
<sequence length="1185" mass="126464">MKEITIISKCLFNSIFRERFLPRKNCLIIILFFIPLIGFSQAVTDAFDLPAERRCTSNDLDVVSANLDLETCDCEIGETVYVPLNLGVINNTNSFRTSYAFWARLTITHPDDSEDVYFISGCDADILPGNQLPDRTKIINTDELDNPLTVLQYDEASDSYLPAEDPEGNLITSIPYVCGSTLNLANIFQAWTDASDNAARQCPLESSRIAPKCGVEPSLTVGVGLSAEEETTDVTCNDEDGSSNDGSVTLTFSGGKPPYFVNFNGGDFIETISPAVFSNLSGDTYQWVVRDSETPVCVKNGSSIVGLPDPFSADATGTNLTCSDEDGPSDDGTATANLTNGIAPFSYLWDDGSAQTTVTATGLAAGTYNVVVTDFTGCKAYASYEVTSPDPFSADATGTNLTCNDEDGPSDDGTATANLTNGIAPFSYLWDDGSAQTTVTATGLAAGTYNVVVTDFTGCKAYASYEVTSPDPFSADATGTNLTCSDEDGPSDDGTATANLTNGIAPFSYLWDDGSAQTTVTATGLAAGTYNVVVTDFTGCKAYASYEVTSPDPFSADATGTNLTCNDEDGPSDDGTATANLTNGIAPFSYLWDDGSAQTTVTATGLAAGTYNVVVTDFTGCKAYASYEVTSPDPFSADATGTNLTCNDEDGPSDDGTATANLTNGIAPFSYLWDDGSAQTTVTATGLAAGTYNVVVTDFTGCKSYASYEVLLPDELTLSLDKQFEPTCKDAFNGSIEVSIGGGVASYDLVLKRFDVIHDTKENVAAGTHTFSDLGGGTYEVVLTDDSGCINSEKLIILDEPLEILGDPTPGAETCLTSDGTISLEVSGGTLPYTYAWEMLEDVNFSSTDQNLSNLIAGTYKCTITDKNGCIGVVQDVLVEAPINCSHLFPTQTDCSDYLYCDKDSFVQEYMCATIKKVKGIDQVTNVIPGALFYYGDFSVSQAMVNTPMIVELQQEAPVGFKFMLFVNNSNVRIYQNGCQVATIRKVTTRVENGKYYVKAEFTPEIAGTHVFSVKLDPKSVIGSTGFTRDDGNFQTNSYLMGMIVDGSPLGVSFGSLGMNTDRRCSDPAIFDRGTCNYPSNSIADALQSETLKASILVEEPSFSVAPVPFTDQLSLRYDFEYTSDVKIQFFDLNGSLLRTYADKQVTRGDETSISIDFALKANQVYIIRVETDRDTFSKTVMSGN</sequence>
<dbReference type="InterPro" id="IPR025667">
    <property type="entry name" value="SprB_repeat"/>
</dbReference>